<dbReference type="Proteomes" id="UP001279410">
    <property type="component" value="Unassembled WGS sequence"/>
</dbReference>
<comment type="caution">
    <text evidence="2">The sequence shown here is derived from an EMBL/GenBank/DDBJ whole genome shotgun (WGS) entry which is preliminary data.</text>
</comment>
<reference evidence="2" key="1">
    <citation type="submission" date="2022-08" db="EMBL/GenBank/DDBJ databases">
        <title>Genome sequencing of akame (Lates japonicus).</title>
        <authorList>
            <person name="Hashiguchi Y."/>
            <person name="Takahashi H."/>
        </authorList>
    </citation>
    <scope>NUCLEOTIDE SEQUENCE</scope>
    <source>
        <strain evidence="2">Kochi</strain>
    </source>
</reference>
<feature type="non-terminal residue" evidence="2">
    <location>
        <position position="85"/>
    </location>
</feature>
<accession>A0AAD3RCL5</accession>
<organism evidence="2 3">
    <name type="scientific">Lates japonicus</name>
    <name type="common">Japanese lates</name>
    <dbReference type="NCBI Taxonomy" id="270547"/>
    <lineage>
        <taxon>Eukaryota</taxon>
        <taxon>Metazoa</taxon>
        <taxon>Chordata</taxon>
        <taxon>Craniata</taxon>
        <taxon>Vertebrata</taxon>
        <taxon>Euteleostomi</taxon>
        <taxon>Actinopterygii</taxon>
        <taxon>Neopterygii</taxon>
        <taxon>Teleostei</taxon>
        <taxon>Neoteleostei</taxon>
        <taxon>Acanthomorphata</taxon>
        <taxon>Carangaria</taxon>
        <taxon>Carangaria incertae sedis</taxon>
        <taxon>Centropomidae</taxon>
        <taxon>Lates</taxon>
    </lineage>
</organism>
<evidence type="ECO:0000313" key="3">
    <source>
        <dbReference type="Proteomes" id="UP001279410"/>
    </source>
</evidence>
<keyword evidence="3" id="KW-1185">Reference proteome</keyword>
<evidence type="ECO:0000256" key="1">
    <source>
        <dbReference type="SAM" id="MobiDB-lite"/>
    </source>
</evidence>
<sequence length="85" mass="9166">MHLCILVFVVDGHRKSLFACVHLCVRPPGFHYPLYGKTAGREESEVTPPGRGGAVSSKQSGDSSSSSAMELLQQQSHQYHGKSPA</sequence>
<dbReference type="AlphaFoldDB" id="A0AAD3RCL5"/>
<dbReference type="EMBL" id="BRZM01008805">
    <property type="protein sequence ID" value="GLD63060.1"/>
    <property type="molecule type" value="Genomic_DNA"/>
</dbReference>
<feature type="region of interest" description="Disordered" evidence="1">
    <location>
        <begin position="41"/>
        <end position="85"/>
    </location>
</feature>
<protein>
    <submittedName>
        <fullName evidence="2">Zinc finger protein 608</fullName>
    </submittedName>
</protein>
<name>A0AAD3RCL5_LATJO</name>
<gene>
    <name evidence="2" type="ORF">AKAME5_003002000</name>
</gene>
<evidence type="ECO:0000313" key="2">
    <source>
        <dbReference type="EMBL" id="GLD63060.1"/>
    </source>
</evidence>
<proteinExistence type="predicted"/>
<feature type="compositionally biased region" description="Low complexity" evidence="1">
    <location>
        <begin position="56"/>
        <end position="76"/>
    </location>
</feature>